<protein>
    <submittedName>
        <fullName evidence="1">Uncharacterized protein</fullName>
    </submittedName>
</protein>
<gene>
    <name evidence="1" type="ORF">V9T40_005037</name>
</gene>
<proteinExistence type="predicted"/>
<reference evidence="1 2" key="1">
    <citation type="submission" date="2024-03" db="EMBL/GenBank/DDBJ databases">
        <title>Adaptation during the transition from Ophiocordyceps entomopathogen to insect associate is accompanied by gene loss and intensified selection.</title>
        <authorList>
            <person name="Ward C.M."/>
            <person name="Onetto C.A."/>
            <person name="Borneman A.R."/>
        </authorList>
    </citation>
    <scope>NUCLEOTIDE SEQUENCE [LARGE SCALE GENOMIC DNA]</scope>
    <source>
        <strain evidence="1">AWRI1</strain>
        <tissue evidence="1">Single Adult Female</tissue>
    </source>
</reference>
<evidence type="ECO:0000313" key="1">
    <source>
        <dbReference type="EMBL" id="KAK7584074.1"/>
    </source>
</evidence>
<keyword evidence="2" id="KW-1185">Reference proteome</keyword>
<sequence>MVETPAPELDMNIPVVTSVEDMLATVTIVFVYNFIFTNDIIVLDKVNDDFSNYWSSFGKSSSSNDEPGSRVVRDSADQKTFGQKGNHISTVIFTDVPSFSDSINVGFVSDQTDKFSIQYDHVKFSQLSSAYSVSYRIDLDASVVQLLIRLGKAQISGSYSVSTSSSPNTTFNDFELNFYADLIYSHTVLFHVDEENKITFGKTENYRFLFKKIKGQYTYPPNDLATDLKNYVNPKLFGAVVAKIFEEVKAKVSLDNVGFQIKNEVAFKYRNFIAGRFKKAISDAFADVYDNLYFNIFYSDKTNFHRIIYSYDVFIPTFVLRDVETFKVIDTKISFAGNNVHANVVLRISSPLALLEVVYRDGNDAQAQNNTVRAEYQINDITYDYELVAKPKTGAVELENVAVSTSFALVAPTQGLYGDERDLIIRQLPQYIKSYFQDNIYHVFSSYLKGLMAEVDDNFSNYWSSFGKSLPAGDEHALRVVRDAADKKTFGQKGNYLTSVIYCDVPSFKDFTDVGFVSDQTDKFGIQYKNVKFSQLSSAYSVTYRIDLDASVVQLLIRLGKAQINGSYSVSTPSSPNTTFNDFQLNLYADLVYSHNILFHAFKSYEEKKSIIGKIENHSLSYKKVKGRYTDPPSELAEELKNYLSPKLLDAVVSKIYEEVEEEVEYDDATFQIKSEIAFRYRNHIADRLEKAINDAFGHVHENNCTSVYYYDKTNFHRIIHNFDVKIPTFVLRDIESFTVSDLKISFVGENVYAKVIFLVSSPLALLRVAYSDRNDPKALSKFVRAEFRVSNISYEFELVAKPESLIVELNSVSTTVSGVKIAPTQGFYGDDRDLIIQQLTSSIKSYITENAYNAFAVYLKGLVAEELSSLADLQHARRMVRSADGSKTFGRKGNYITTVVYTDLPHFPDSIAVDNFDDSIVKSDINFSSIKFFGLSSAFAVSYRIDLDANAVQLSLRLGKAQIKGLYSLSVPSSDNSNSEKFELYLLSNLIYTHRSQFSIEDGKVIFGESVGRRLLFDVAKVKYGDLPSVLKENVNPKLLDAVTRKIYEQVQQKLKLDNESSLIKSEIALRYRAETAERLKKAIADVFEDVHQNAFNVFYYDFTNFVRIMNNFEVTIPTSILRGVRDFHLNDIEISFVRNEIHARAKFLLSSPLAVPEIVYRHVNETPTKTFNAEYQLLHVVYELELIAIPDTASVEFGTVDVSISDVKISPTQDLFGDEKDIITRKLLPYLKSYFTDISYRSFTRYVQGIVAEELSSPDIHHVRRLARASDSPKAFGEKGNYISTVIYVDLPQFSDSTDVNDVHHNATAYDIHFSDIKFYKLSSAYALSYRIDLDASTVQLLLRLGKAQIKGLYSVSVPSSTNETHEEFEINLYSELIYSHNVPFKIEDTKVFFEKGVDPRLGFDKVKTKYANPPSAVKVNLENYLNSELLEAVASKIHEEIQQKVSLDSISTQIKKEYAIRYRNELAARLKKAITDSFADVPVNAFNVLYHDVTNFKRIIENYEVTIPTFVLRDVEQFHLLDLKNTFVNREVRAEATFLLPSPVIVLEVVYRRYNNPEAANKTFYAEYKLVHDIYKFELFAKPVSATVELANLDILVNFVELSPTQGTYGDERDIIFRKLLPKVKSYAVDNKYHAFWIYMQGLVDEGW</sequence>
<accession>A0AAN9Y2G4</accession>
<dbReference type="Proteomes" id="UP001367676">
    <property type="component" value="Unassembled WGS sequence"/>
</dbReference>
<comment type="caution">
    <text evidence="1">The sequence shown here is derived from an EMBL/GenBank/DDBJ whole genome shotgun (WGS) entry which is preliminary data.</text>
</comment>
<dbReference type="EMBL" id="JBBCAQ010000032">
    <property type="protein sequence ID" value="KAK7584074.1"/>
    <property type="molecule type" value="Genomic_DNA"/>
</dbReference>
<organism evidence="1 2">
    <name type="scientific">Parthenolecanium corni</name>
    <dbReference type="NCBI Taxonomy" id="536013"/>
    <lineage>
        <taxon>Eukaryota</taxon>
        <taxon>Metazoa</taxon>
        <taxon>Ecdysozoa</taxon>
        <taxon>Arthropoda</taxon>
        <taxon>Hexapoda</taxon>
        <taxon>Insecta</taxon>
        <taxon>Pterygota</taxon>
        <taxon>Neoptera</taxon>
        <taxon>Paraneoptera</taxon>
        <taxon>Hemiptera</taxon>
        <taxon>Sternorrhyncha</taxon>
        <taxon>Coccoidea</taxon>
        <taxon>Coccidae</taxon>
        <taxon>Parthenolecanium</taxon>
    </lineage>
</organism>
<evidence type="ECO:0000313" key="2">
    <source>
        <dbReference type="Proteomes" id="UP001367676"/>
    </source>
</evidence>
<name>A0AAN9Y2G4_9HEMI</name>